<dbReference type="Pfam" id="PF05791">
    <property type="entry name" value="Bacillus_HBL"/>
    <property type="match status" value="1"/>
</dbReference>
<evidence type="ECO:0000313" key="3">
    <source>
        <dbReference type="Proteomes" id="UP001312865"/>
    </source>
</evidence>
<dbReference type="EMBL" id="JBBAXC010000006">
    <property type="protein sequence ID" value="MEI5907209.1"/>
    <property type="molecule type" value="Genomic_DNA"/>
</dbReference>
<keyword evidence="1" id="KW-0472">Membrane</keyword>
<proteinExistence type="predicted"/>
<keyword evidence="3" id="KW-1185">Reference proteome</keyword>
<dbReference type="InterPro" id="IPR008414">
    <property type="entry name" value="HBL"/>
</dbReference>
<keyword evidence="1" id="KW-1133">Transmembrane helix</keyword>
<organism evidence="2 3">
    <name type="scientific">Bacillus spongiae</name>
    <dbReference type="NCBI Taxonomy" id="2683610"/>
    <lineage>
        <taxon>Bacteria</taxon>
        <taxon>Bacillati</taxon>
        <taxon>Bacillota</taxon>
        <taxon>Bacilli</taxon>
        <taxon>Bacillales</taxon>
        <taxon>Bacillaceae</taxon>
        <taxon>Bacillus</taxon>
    </lineage>
</organism>
<accession>A0ABU8HCX0</accession>
<reference evidence="2 3" key="1">
    <citation type="journal article" date="2018" name="J. Microbiol.">
        <title>Bacillus spongiae sp. nov., isolated from sponge of Jeju Island.</title>
        <authorList>
            <person name="Lee G.E."/>
            <person name="Im W.T."/>
            <person name="Park J.S."/>
        </authorList>
    </citation>
    <scope>NUCLEOTIDE SEQUENCE [LARGE SCALE GENOMIC DNA]</scope>
    <source>
        <strain evidence="2 3">135PIL107-10</strain>
    </source>
</reference>
<sequence length="335" mass="37994">MKTKLIYVLSVCLFITTFYHPFLTKAATSYLNTEQLQKAMEETSSNIDRMDSYAKTITEQGESFSRNIQSLNISDLKDELIVHNQNAQNNANYWKDSLRNEVIGTNKIIIQYHDIFMNHYNNMVEFAQNNERESLTSTLLQLQSEIEENQHKVNTIISTFQTYRSDLSKDVRAFQNDSDELIAQLEGEQSYISSLEKEISSLKKGIEEDKIIIAIGAIGGIFGIPAIIIAEKNLREKQARLKDKQAILSDVKAEIEVLKTLNKQVGNFSSTIDNVISSLTDMSNQWSTMSSKMAVLMDHVNDVDVNLSVFVIPDINTAKQDWEGVKAYAEALLNQ</sequence>
<comment type="caution">
    <text evidence="2">The sequence shown here is derived from an EMBL/GenBank/DDBJ whole genome shotgun (WGS) entry which is preliminary data.</text>
</comment>
<feature type="transmembrane region" description="Helical" evidence="1">
    <location>
        <begin position="211"/>
        <end position="230"/>
    </location>
</feature>
<dbReference type="RefSeq" id="WP_336586646.1">
    <property type="nucleotide sequence ID" value="NZ_JBBAXC010000006.1"/>
</dbReference>
<keyword evidence="1" id="KW-0812">Transmembrane</keyword>
<dbReference type="SUPFAM" id="SSF58100">
    <property type="entry name" value="Bacterial hemolysins"/>
    <property type="match status" value="1"/>
</dbReference>
<dbReference type="Gene3D" id="1.20.1170.10">
    <property type="match status" value="1"/>
</dbReference>
<protein>
    <submittedName>
        <fullName evidence="2">HBL/NHE enterotoxin family protein</fullName>
    </submittedName>
</protein>
<dbReference type="PANTHER" id="PTHR38443">
    <property type="match status" value="1"/>
</dbReference>
<dbReference type="CDD" id="cd22653">
    <property type="entry name" value="ClyA_HblB-like"/>
    <property type="match status" value="1"/>
</dbReference>
<name>A0ABU8HCX0_9BACI</name>
<gene>
    <name evidence="2" type="ORF">WAK64_09080</name>
</gene>
<evidence type="ECO:0000256" key="1">
    <source>
        <dbReference type="SAM" id="Phobius"/>
    </source>
</evidence>
<dbReference type="InterPro" id="IPR052785">
    <property type="entry name" value="Enterotoxin_cmpnt"/>
</dbReference>
<dbReference type="Proteomes" id="UP001312865">
    <property type="component" value="Unassembled WGS sequence"/>
</dbReference>
<evidence type="ECO:0000313" key="2">
    <source>
        <dbReference type="EMBL" id="MEI5907209.1"/>
    </source>
</evidence>
<dbReference type="PANTHER" id="PTHR38443:SF2">
    <property type="entry name" value="NON-HEMOLYTIC ENTEROTOXIN LYTIC COMPONENT L1"/>
    <property type="match status" value="1"/>
</dbReference>